<evidence type="ECO:0000259" key="13">
    <source>
        <dbReference type="Pfam" id="PF22536"/>
    </source>
</evidence>
<evidence type="ECO:0000256" key="5">
    <source>
        <dbReference type="ARBA" id="ARBA00022478"/>
    </source>
</evidence>
<dbReference type="STRING" id="1884261.A0A5C3QZM0"/>
<keyword evidence="15" id="KW-1185">Reference proteome</keyword>
<comment type="similarity">
    <text evidence="2 9">Belongs to the RNA polymerase beta chain family.</text>
</comment>
<evidence type="ECO:0000259" key="11">
    <source>
        <dbReference type="Pfam" id="PF05645"/>
    </source>
</evidence>
<gene>
    <name evidence="14" type="ORF">BDV98DRAFT_557773</name>
</gene>
<evidence type="ECO:0000259" key="12">
    <source>
        <dbReference type="Pfam" id="PF08221"/>
    </source>
</evidence>
<dbReference type="Pfam" id="PF08221">
    <property type="entry name" value="HTH_9"/>
    <property type="match status" value="1"/>
</dbReference>
<evidence type="ECO:0000256" key="1">
    <source>
        <dbReference type="ARBA" id="ARBA00004123"/>
    </source>
</evidence>
<reference evidence="14 15" key="1">
    <citation type="journal article" date="2019" name="Nat. Ecol. Evol.">
        <title>Megaphylogeny resolves global patterns of mushroom evolution.</title>
        <authorList>
            <person name="Varga T."/>
            <person name="Krizsan K."/>
            <person name="Foldi C."/>
            <person name="Dima B."/>
            <person name="Sanchez-Garcia M."/>
            <person name="Sanchez-Ramirez S."/>
            <person name="Szollosi G.J."/>
            <person name="Szarkandi J.G."/>
            <person name="Papp V."/>
            <person name="Albert L."/>
            <person name="Andreopoulos W."/>
            <person name="Angelini C."/>
            <person name="Antonin V."/>
            <person name="Barry K.W."/>
            <person name="Bougher N.L."/>
            <person name="Buchanan P."/>
            <person name="Buyck B."/>
            <person name="Bense V."/>
            <person name="Catcheside P."/>
            <person name="Chovatia M."/>
            <person name="Cooper J."/>
            <person name="Damon W."/>
            <person name="Desjardin D."/>
            <person name="Finy P."/>
            <person name="Geml J."/>
            <person name="Haridas S."/>
            <person name="Hughes K."/>
            <person name="Justo A."/>
            <person name="Karasinski D."/>
            <person name="Kautmanova I."/>
            <person name="Kiss B."/>
            <person name="Kocsube S."/>
            <person name="Kotiranta H."/>
            <person name="LaButti K.M."/>
            <person name="Lechner B.E."/>
            <person name="Liimatainen K."/>
            <person name="Lipzen A."/>
            <person name="Lukacs Z."/>
            <person name="Mihaltcheva S."/>
            <person name="Morgado L.N."/>
            <person name="Niskanen T."/>
            <person name="Noordeloos M.E."/>
            <person name="Ohm R.A."/>
            <person name="Ortiz-Santana B."/>
            <person name="Ovrebo C."/>
            <person name="Racz N."/>
            <person name="Riley R."/>
            <person name="Savchenko A."/>
            <person name="Shiryaev A."/>
            <person name="Soop K."/>
            <person name="Spirin V."/>
            <person name="Szebenyi C."/>
            <person name="Tomsovsky M."/>
            <person name="Tulloss R.E."/>
            <person name="Uehling J."/>
            <person name="Grigoriev I.V."/>
            <person name="Vagvolgyi C."/>
            <person name="Papp T."/>
            <person name="Martin F.M."/>
            <person name="Miettinen O."/>
            <person name="Hibbett D.S."/>
            <person name="Nagy L.G."/>
        </authorList>
    </citation>
    <scope>NUCLEOTIDE SEQUENCE [LARGE SCALE GENOMIC DNA]</scope>
    <source>
        <strain evidence="14 15">CBS 309.79</strain>
    </source>
</reference>
<dbReference type="GO" id="GO:0003697">
    <property type="term" value="F:single-stranded DNA binding"/>
    <property type="evidence" value="ECO:0007669"/>
    <property type="project" value="UniProtKB-UniRule"/>
</dbReference>
<dbReference type="InterPro" id="IPR008806">
    <property type="entry name" value="RNA_pol_III_Rpc82_C"/>
</dbReference>
<dbReference type="Gene3D" id="6.10.140.1450">
    <property type="match status" value="1"/>
</dbReference>
<dbReference type="Pfam" id="PF05645">
    <property type="entry name" value="RNA_pol_Rpc82"/>
    <property type="match status" value="1"/>
</dbReference>
<dbReference type="EMBL" id="ML178814">
    <property type="protein sequence ID" value="TFL07382.1"/>
    <property type="molecule type" value="Genomic_DNA"/>
</dbReference>
<dbReference type="PANTHER" id="PTHR12949">
    <property type="entry name" value="RNA POLYMERASE III DNA DIRECTED -RELATED"/>
    <property type="match status" value="1"/>
</dbReference>
<dbReference type="GO" id="GO:0005666">
    <property type="term" value="C:RNA polymerase III complex"/>
    <property type="evidence" value="ECO:0007669"/>
    <property type="project" value="UniProtKB-UniRule"/>
</dbReference>
<keyword evidence="5 9" id="KW-0240">DNA-directed RNA polymerase</keyword>
<protein>
    <recommendedName>
        <fullName evidence="4 9">DNA-directed RNA polymerase III subunit RPC3</fullName>
        <shortName evidence="9">RNA polymerase III subunit C3</shortName>
    </recommendedName>
</protein>
<dbReference type="InterPro" id="IPR036390">
    <property type="entry name" value="WH_DNA-bd_sf"/>
</dbReference>
<dbReference type="Pfam" id="PF22536">
    <property type="entry name" value="WHD_POLR3C"/>
    <property type="match status" value="1"/>
</dbReference>
<evidence type="ECO:0000256" key="3">
    <source>
        <dbReference type="ARBA" id="ARBA00011206"/>
    </source>
</evidence>
<dbReference type="InterPro" id="IPR039748">
    <property type="entry name" value="RPC3"/>
</dbReference>
<evidence type="ECO:0000256" key="9">
    <source>
        <dbReference type="RuleBase" id="RU367076"/>
    </source>
</evidence>
<dbReference type="AlphaFoldDB" id="A0A5C3QZM0"/>
<accession>A0A5C3QZM0</accession>
<keyword evidence="7 9" id="KW-0539">Nucleus</keyword>
<feature type="compositionally biased region" description="Low complexity" evidence="10">
    <location>
        <begin position="211"/>
        <end position="222"/>
    </location>
</feature>
<dbReference type="Proteomes" id="UP000305067">
    <property type="component" value="Unassembled WGS sequence"/>
</dbReference>
<dbReference type="InterPro" id="IPR013197">
    <property type="entry name" value="RNA_pol_III_RPC82-rel_HTH"/>
</dbReference>
<dbReference type="Gene3D" id="1.10.10.10">
    <property type="entry name" value="Winged helix-like DNA-binding domain superfamily/Winged helix DNA-binding domain"/>
    <property type="match status" value="4"/>
</dbReference>
<evidence type="ECO:0000256" key="2">
    <source>
        <dbReference type="ARBA" id="ARBA00006835"/>
    </source>
</evidence>
<evidence type="ECO:0000256" key="4">
    <source>
        <dbReference type="ARBA" id="ARBA00016689"/>
    </source>
</evidence>
<organism evidence="14 15">
    <name type="scientific">Pterulicium gracile</name>
    <dbReference type="NCBI Taxonomy" id="1884261"/>
    <lineage>
        <taxon>Eukaryota</taxon>
        <taxon>Fungi</taxon>
        <taxon>Dikarya</taxon>
        <taxon>Basidiomycota</taxon>
        <taxon>Agaricomycotina</taxon>
        <taxon>Agaricomycetes</taxon>
        <taxon>Agaricomycetidae</taxon>
        <taxon>Agaricales</taxon>
        <taxon>Pleurotineae</taxon>
        <taxon>Pterulaceae</taxon>
        <taxon>Pterulicium</taxon>
    </lineage>
</organism>
<feature type="domain" description="RNA polymerase III subunit RPC82-related helix-turn-helix" evidence="12">
    <location>
        <begin position="9"/>
        <end position="64"/>
    </location>
</feature>
<feature type="domain" description="RNA polymerase III Rpc82 C -terminal" evidence="11">
    <location>
        <begin position="142"/>
        <end position="330"/>
    </location>
</feature>
<evidence type="ECO:0000256" key="10">
    <source>
        <dbReference type="SAM" id="MobiDB-lite"/>
    </source>
</evidence>
<dbReference type="PANTHER" id="PTHR12949:SF0">
    <property type="entry name" value="DNA-DIRECTED RNA POLYMERASE III SUBUNIT RPC3"/>
    <property type="match status" value="1"/>
</dbReference>
<keyword evidence="6 9" id="KW-0804">Transcription</keyword>
<comment type="function">
    <text evidence="8 9">DNA-dependent RNA polymerase catalyzes the transcription of DNA into RNA using the four ribonucleoside triphosphates as substrates. Specific core component of RNA polymerase III which synthesizes small RNAs, such as 5S rRNA and tRNAs.</text>
</comment>
<evidence type="ECO:0000256" key="7">
    <source>
        <dbReference type="ARBA" id="ARBA00023242"/>
    </source>
</evidence>
<dbReference type="InterPro" id="IPR036388">
    <property type="entry name" value="WH-like_DNA-bd_sf"/>
</dbReference>
<evidence type="ECO:0000313" key="14">
    <source>
        <dbReference type="EMBL" id="TFL07382.1"/>
    </source>
</evidence>
<feature type="domain" description="DNA-directed RNA polymerase III subunit RPC3 winged-helix" evidence="13">
    <location>
        <begin position="366"/>
        <end position="442"/>
    </location>
</feature>
<proteinExistence type="inferred from homology"/>
<evidence type="ECO:0000256" key="6">
    <source>
        <dbReference type="ARBA" id="ARBA00023163"/>
    </source>
</evidence>
<name>A0A5C3QZM0_9AGAR</name>
<dbReference type="OrthoDB" id="272392at2759"/>
<comment type="subcellular location">
    <subcellularLocation>
        <location evidence="1 9">Nucleus</location>
    </subcellularLocation>
</comment>
<dbReference type="InterPro" id="IPR055207">
    <property type="entry name" value="POLR3C_WHD"/>
</dbReference>
<evidence type="ECO:0000256" key="8">
    <source>
        <dbReference type="ARBA" id="ARBA00025127"/>
    </source>
</evidence>
<comment type="subunit">
    <text evidence="3 9">Component of the RNA polymerase III (Pol III) complex consisting of 17 subunits.</text>
</comment>
<feature type="region of interest" description="Disordered" evidence="10">
    <location>
        <begin position="203"/>
        <end position="225"/>
    </location>
</feature>
<dbReference type="GO" id="GO:0006351">
    <property type="term" value="P:DNA-templated transcription"/>
    <property type="evidence" value="ECO:0007669"/>
    <property type="project" value="InterPro"/>
</dbReference>
<dbReference type="SUPFAM" id="SSF46785">
    <property type="entry name" value="Winged helix' DNA-binding domain"/>
    <property type="match status" value="1"/>
</dbReference>
<evidence type="ECO:0000313" key="15">
    <source>
        <dbReference type="Proteomes" id="UP000305067"/>
    </source>
</evidence>
<sequence>MPDVHTSRLCTQIIYAHFGPLTAKVVSALLTRGRLTLSQLIRYTGVRPRPVRASLLILIQHNLVYHDLSEGEGEVFEVNIEQCLIRLRFGKFVWHAGNIFGEAAAEIVQLILDHGKLQVPDIITQLSAGEPKRIKLLTHAMHQLVSNAFLRPSTILSHISPEDKLLKYEAEETAKISGLPTAKQLRESKEIAIARLRREEGEEDSVGMLEASTKGAKSSKTKSQQEVNPEVYFRVNYDRFHLLLRNELVESLARERFNDSVATLVHATLKAIEEKGMKLSDVRSMPTSIANICMQLTDDDDLSVGLFTNSTKKIPQAVLAKEYIGMLSSADNPTSEGKEASFVTLSSSKVYVEFEIICRRLRRRVLEAMVGEWHGQNGVRLVSLLLSTGKLEEKQISKLALMAMKDVRSLLSAMSNDGLVSIQEVPKTADRAPSRTFYLWYVDLDKAYSAVLSRLYKTLYNISVRYSAELQEPELKAVLEKRQRTDISSDESLLTRIERETIQKWDDKRDRLTVLQARVDETVFILRELAVFGTHD</sequence>